<dbReference type="GeneID" id="113494718"/>
<feature type="region of interest" description="Disordered" evidence="1">
    <location>
        <begin position="305"/>
        <end position="388"/>
    </location>
</feature>
<keyword evidence="2" id="KW-1185">Reference proteome</keyword>
<feature type="compositionally biased region" description="Polar residues" evidence="1">
    <location>
        <begin position="370"/>
        <end position="388"/>
    </location>
</feature>
<feature type="compositionally biased region" description="Polar residues" evidence="1">
    <location>
        <begin position="316"/>
        <end position="346"/>
    </location>
</feature>
<dbReference type="KEGG" id="tnl:113494718"/>
<organism evidence="2 3">
    <name type="scientific">Trichoplusia ni</name>
    <name type="common">Cabbage looper</name>
    <dbReference type="NCBI Taxonomy" id="7111"/>
    <lineage>
        <taxon>Eukaryota</taxon>
        <taxon>Metazoa</taxon>
        <taxon>Ecdysozoa</taxon>
        <taxon>Arthropoda</taxon>
        <taxon>Hexapoda</taxon>
        <taxon>Insecta</taxon>
        <taxon>Pterygota</taxon>
        <taxon>Neoptera</taxon>
        <taxon>Endopterygota</taxon>
        <taxon>Lepidoptera</taxon>
        <taxon>Glossata</taxon>
        <taxon>Ditrysia</taxon>
        <taxon>Noctuoidea</taxon>
        <taxon>Noctuidae</taxon>
        <taxon>Plusiinae</taxon>
        <taxon>Trichoplusia</taxon>
    </lineage>
</organism>
<evidence type="ECO:0000313" key="2">
    <source>
        <dbReference type="Proteomes" id="UP000322000"/>
    </source>
</evidence>
<protein>
    <submittedName>
        <fullName evidence="3">Flocculation protein FLO11-like</fullName>
    </submittedName>
</protein>
<dbReference type="RefSeq" id="XP_026728954.1">
    <property type="nucleotide sequence ID" value="XM_026873153.1"/>
</dbReference>
<gene>
    <name evidence="3" type="primary">LOC113494718</name>
</gene>
<evidence type="ECO:0000313" key="3">
    <source>
        <dbReference type="RefSeq" id="XP_026728954.1"/>
    </source>
</evidence>
<reference evidence="3" key="1">
    <citation type="submission" date="2025-08" db="UniProtKB">
        <authorList>
            <consortium name="RefSeq"/>
        </authorList>
    </citation>
    <scope>IDENTIFICATION</scope>
</reference>
<dbReference type="InParanoid" id="A0A7E5VKZ4"/>
<proteinExistence type="predicted"/>
<dbReference type="Proteomes" id="UP000322000">
    <property type="component" value="Chromosome 6"/>
</dbReference>
<name>A0A7E5VKZ4_TRINI</name>
<evidence type="ECO:0000256" key="1">
    <source>
        <dbReference type="SAM" id="MobiDB-lite"/>
    </source>
</evidence>
<sequence>MQQNSPTAMQAVQMKLKINKPIPINNLKLDADKICWIEGGQKASLDMNQNATATSEIKIQTSQSSTLPVTSTVTSVNNTESKWCNIIIEPKLNKMKLMSISRACDENPPETCNIPVQPKVEEASTILPSDLFESDEEEIQTKSDPETSFNSIYKNEVTDQCYITIEPKFDQIPSTSSAYIDDFDETTTEPMPSTSDSAYYMDEPSTSINDIQPKHDIVQTALDSISFIGDEEISQSTGITDIDPKIEPILSSSTSADCIEAFETSNIAESNSEQEPSTSFVFTDDEIEKSIADIMPSLEIIPSNISASTDDVDMPETSSTNIQTNVIPSTTSSNDESVPESSNTQPPIEPGISISDTESNDSAVAARHNMNCQQKSEQMTSNSDEICS</sequence>
<dbReference type="AlphaFoldDB" id="A0A7E5VKZ4"/>
<accession>A0A7E5VKZ4</accession>